<feature type="region of interest" description="Disordered" evidence="5">
    <location>
        <begin position="530"/>
        <end position="612"/>
    </location>
</feature>
<feature type="domain" description="VASt" evidence="7">
    <location>
        <begin position="937"/>
        <end position="1108"/>
    </location>
</feature>
<keyword evidence="3" id="KW-1133">Transmembrane helix</keyword>
<evidence type="ECO:0000313" key="8">
    <source>
        <dbReference type="EMBL" id="KAK9779195.1"/>
    </source>
</evidence>
<reference evidence="8 9" key="1">
    <citation type="submission" date="2024-02" db="EMBL/GenBank/DDBJ databases">
        <title>First draft genome assembly of two strains of Seiridium cardinale.</title>
        <authorList>
            <person name="Emiliani G."/>
            <person name="Scali E."/>
        </authorList>
    </citation>
    <scope>NUCLEOTIDE SEQUENCE [LARGE SCALE GENOMIC DNA]</scope>
    <source>
        <strain evidence="8 9">BM-138-000479</strain>
    </source>
</reference>
<dbReference type="SMART" id="SM00233">
    <property type="entry name" value="PH"/>
    <property type="match status" value="1"/>
</dbReference>
<dbReference type="SUPFAM" id="SSF50729">
    <property type="entry name" value="PH domain-like"/>
    <property type="match status" value="1"/>
</dbReference>
<evidence type="ECO:0000259" key="7">
    <source>
        <dbReference type="PROSITE" id="PS51778"/>
    </source>
</evidence>
<organism evidence="8 9">
    <name type="scientific">Seiridium cardinale</name>
    <dbReference type="NCBI Taxonomy" id="138064"/>
    <lineage>
        <taxon>Eukaryota</taxon>
        <taxon>Fungi</taxon>
        <taxon>Dikarya</taxon>
        <taxon>Ascomycota</taxon>
        <taxon>Pezizomycotina</taxon>
        <taxon>Sordariomycetes</taxon>
        <taxon>Xylariomycetidae</taxon>
        <taxon>Amphisphaeriales</taxon>
        <taxon>Sporocadaceae</taxon>
        <taxon>Seiridium</taxon>
    </lineage>
</organism>
<keyword evidence="9" id="KW-1185">Reference proteome</keyword>
<comment type="subcellular location">
    <subcellularLocation>
        <location evidence="1">Membrane</location>
    </subcellularLocation>
</comment>
<proteinExistence type="predicted"/>
<protein>
    <submittedName>
        <fullName evidence="8">PH domain-containing protein</fullName>
    </submittedName>
</protein>
<dbReference type="PANTHER" id="PTHR14248">
    <property type="entry name" value="CYCLIN Y, ISOFORM A"/>
    <property type="match status" value="1"/>
</dbReference>
<dbReference type="Proteomes" id="UP001465668">
    <property type="component" value="Unassembled WGS sequence"/>
</dbReference>
<dbReference type="InterPro" id="IPR001849">
    <property type="entry name" value="PH_domain"/>
</dbReference>
<dbReference type="PROSITE" id="PS50003">
    <property type="entry name" value="PH_DOMAIN"/>
    <property type="match status" value="1"/>
</dbReference>
<dbReference type="SUPFAM" id="SSF103657">
    <property type="entry name" value="BAR/IMD domain-like"/>
    <property type="match status" value="1"/>
</dbReference>
<evidence type="ECO:0000256" key="2">
    <source>
        <dbReference type="ARBA" id="ARBA00022692"/>
    </source>
</evidence>
<gene>
    <name evidence="8" type="ORF">SCAR479_04062</name>
</gene>
<dbReference type="Pfam" id="PF16746">
    <property type="entry name" value="BAR_3"/>
    <property type="match status" value="1"/>
</dbReference>
<dbReference type="EMBL" id="JARVKM010000012">
    <property type="protein sequence ID" value="KAK9779195.1"/>
    <property type="molecule type" value="Genomic_DNA"/>
</dbReference>
<evidence type="ECO:0000259" key="6">
    <source>
        <dbReference type="PROSITE" id="PS50003"/>
    </source>
</evidence>
<dbReference type="InterPro" id="IPR031968">
    <property type="entry name" value="VASt"/>
</dbReference>
<dbReference type="PROSITE" id="PS51778">
    <property type="entry name" value="VAST"/>
    <property type="match status" value="1"/>
</dbReference>
<feature type="region of interest" description="Disordered" evidence="5">
    <location>
        <begin position="1"/>
        <end position="23"/>
    </location>
</feature>
<evidence type="ECO:0000256" key="4">
    <source>
        <dbReference type="ARBA" id="ARBA00023136"/>
    </source>
</evidence>
<evidence type="ECO:0000256" key="5">
    <source>
        <dbReference type="SAM" id="MobiDB-lite"/>
    </source>
</evidence>
<feature type="domain" description="PH" evidence="6">
    <location>
        <begin position="316"/>
        <end position="415"/>
    </location>
</feature>
<comment type="caution">
    <text evidence="8">The sequence shown here is derived from an EMBL/GenBank/DDBJ whole genome shotgun (WGS) entry which is preliminary data.</text>
</comment>
<keyword evidence="2" id="KW-0812">Transmembrane</keyword>
<dbReference type="Gene3D" id="2.30.29.30">
    <property type="entry name" value="Pleckstrin-homology domain (PH domain)/Phosphotyrosine-binding domain (PTB)"/>
    <property type="match status" value="1"/>
</dbReference>
<dbReference type="InterPro" id="IPR011993">
    <property type="entry name" value="PH-like_dom_sf"/>
</dbReference>
<dbReference type="InterPro" id="IPR039463">
    <property type="entry name" value="Sip3/Lam1_BAR"/>
</dbReference>
<dbReference type="InterPro" id="IPR042067">
    <property type="entry name" value="Sip3_PH"/>
</dbReference>
<feature type="compositionally biased region" description="Low complexity" evidence="5">
    <location>
        <begin position="568"/>
        <end position="583"/>
    </location>
</feature>
<sequence length="1425" mass="158390">MSDPALTDKVPPTPAAPNIPTAASRHGNPLISVLLNEAGLDSPTFRSNALHFADQVDAIERWLEGYSRTAAKLSHDMLGLEAVVNDYLSKIIPPQNVVSLDHDYTALALKRISEGSREWWTHILGLAKKMDTMSAEPIRNFLQNDLRSFKETRRNLEQAQKTFDTTLARYLGQSKTKEPSAIREDAFAVYETRKVYLKTSMDFCQMAPQLRFTLDKLLVRVSSDIWREMKRSKDTSGSFGKWGQQMDRVRGWSKEMELTESTFKRELQAARREVGESSLVSFRPSRELDAYSASTVPFLGSKGPLNVNTDERAGVYSEKQGWLFLRTLTGKPVRTTWIRRWYYCRDGIFGWMVSGPQGVLTGDEIGVLLCNAKPAISEERRFCFEVKTKNQTLLLQAETQSELMGWLEVFEVAKKKAFEASVGRDTSSLPGGVDPAFAITPPSMPEFSAKSLDAQLGVDEVGQASEKTNTLPVPGQESGGLIPRASFDVGAVAPRRSATSLGREEGESGRDHAARIMQKLDLHRKANFSSTTDTTAGLPSPGPSGGIASLISASHGLLPGYPSPIIGQAAPRPQQQQQQQQPQTLSGPEPHAGSLAPATLASPPAPTSLSKTAVVYSSDRSLSNDSGPGLPTAIMANYWGSNAWAHEYAPKVAKPDFNPDDPFGPNSPSIKMSLAGDSGELKAPTSAHKKAISMDAKIVHPPAVKEKSPQEQFPSGYPLELKTNTAQFRLVFPSVPMDEKLVLVFRASWTTSTSERSKDSPGMAGNGRIYVTPDNMYFYGHQMGLVVAYAISLDNITEVTAAPGRDCDFIFLHLSQDAPDVQYSRISIKTFLEDMDLLHARLNLLVDDLQAEEPMEVMELINALINFENEEYDKRSPSAESWEEVSANTPVDNNTLAGRAVSPRADFAYKSRLRSAKKPAPKLQLPAHPVHYEPEDMQRKVAERTFEISAKACFHVLFGDKSFVFPKLYFERRAKQIAQGPWTVGDAGRLQRSFQFKVKYGTIFRQTRAEDITDHQTIEIFSDHVTYVVTHVKTPWHLPHAADFKLVTKIVITHIAKSKCKLAIFTKVAWSKAPALSKNIVERQALDDAVMDAEELAEVATDQVRKIGPHSRTKRAIQIYGNIGQQTQVVLFSPAETEKTRKTHIRPHSLTSMLFDTIRSFTESAVTSVIMWAFAVVKKLWDVITAQRIMLIVLALSAVFNVVLSSQGASTWWSERRAAGFMNRLGVGPNIMMSKAIYLRDLDEAARFSSIDNSWPAEDSYCYSTFQSIANSTDIDAPFEDSGAGLSSATSRATARRLRRSRQRLGAYRHDLLVAMRMVNSVEREMIQGEWENWLLDENLRCEQVGGVLRLWNSTSTGGKAERGSAGLESEAAQKLLKEKDDRKKEALKSWYQDYCGSCRQDKDELIRFREGLSIGHVFGKWQSV</sequence>
<dbReference type="Gene3D" id="1.20.1270.60">
    <property type="entry name" value="Arfaptin homology (AH) domain/BAR domain"/>
    <property type="match status" value="1"/>
</dbReference>
<accession>A0ABR2XZU0</accession>
<evidence type="ECO:0000256" key="3">
    <source>
        <dbReference type="ARBA" id="ARBA00022989"/>
    </source>
</evidence>
<keyword evidence="4" id="KW-0472">Membrane</keyword>
<dbReference type="InterPro" id="IPR004148">
    <property type="entry name" value="BAR_dom"/>
</dbReference>
<evidence type="ECO:0000256" key="1">
    <source>
        <dbReference type="ARBA" id="ARBA00004370"/>
    </source>
</evidence>
<dbReference type="InterPro" id="IPR027267">
    <property type="entry name" value="AH/BAR_dom_sf"/>
</dbReference>
<dbReference type="Pfam" id="PF16016">
    <property type="entry name" value="VASt"/>
    <property type="match status" value="1"/>
</dbReference>
<dbReference type="CDD" id="cd13280">
    <property type="entry name" value="PH_SIP3"/>
    <property type="match status" value="1"/>
</dbReference>
<dbReference type="CDD" id="cd07609">
    <property type="entry name" value="BAR_SIP3_fungi"/>
    <property type="match status" value="1"/>
</dbReference>
<name>A0ABR2XZU0_9PEZI</name>
<evidence type="ECO:0000313" key="9">
    <source>
        <dbReference type="Proteomes" id="UP001465668"/>
    </source>
</evidence>
<dbReference type="Pfam" id="PF00169">
    <property type="entry name" value="PH"/>
    <property type="match status" value="1"/>
</dbReference>
<feature type="compositionally biased region" description="Low complexity" evidence="5">
    <location>
        <begin position="594"/>
        <end position="610"/>
    </location>
</feature>